<dbReference type="Proteomes" id="UP000521943">
    <property type="component" value="Unassembled WGS sequence"/>
</dbReference>
<feature type="compositionally biased region" description="Polar residues" evidence="1">
    <location>
        <begin position="390"/>
        <end position="400"/>
    </location>
</feature>
<comment type="caution">
    <text evidence="3">The sequence shown here is derived from an EMBL/GenBank/DDBJ whole genome shotgun (WGS) entry which is preliminary data.</text>
</comment>
<keyword evidence="2" id="KW-0472">Membrane</keyword>
<organism evidence="3 4">
    <name type="scientific">Ephemerocybe angulata</name>
    <dbReference type="NCBI Taxonomy" id="980116"/>
    <lineage>
        <taxon>Eukaryota</taxon>
        <taxon>Fungi</taxon>
        <taxon>Dikarya</taxon>
        <taxon>Basidiomycota</taxon>
        <taxon>Agaricomycotina</taxon>
        <taxon>Agaricomycetes</taxon>
        <taxon>Agaricomycetidae</taxon>
        <taxon>Agaricales</taxon>
        <taxon>Agaricineae</taxon>
        <taxon>Psathyrellaceae</taxon>
        <taxon>Ephemerocybe</taxon>
    </lineage>
</organism>
<keyword evidence="2" id="KW-1133">Transmembrane helix</keyword>
<evidence type="ECO:0000313" key="4">
    <source>
        <dbReference type="Proteomes" id="UP000521943"/>
    </source>
</evidence>
<feature type="transmembrane region" description="Helical" evidence="2">
    <location>
        <begin position="39"/>
        <end position="64"/>
    </location>
</feature>
<feature type="transmembrane region" description="Helical" evidence="2">
    <location>
        <begin position="252"/>
        <end position="276"/>
    </location>
</feature>
<evidence type="ECO:0000256" key="2">
    <source>
        <dbReference type="SAM" id="Phobius"/>
    </source>
</evidence>
<accession>A0A8H6HVX2</accession>
<keyword evidence="4" id="KW-1185">Reference proteome</keyword>
<feature type="transmembrane region" description="Helical" evidence="2">
    <location>
        <begin position="162"/>
        <end position="181"/>
    </location>
</feature>
<name>A0A8H6HVX2_9AGAR</name>
<proteinExistence type="predicted"/>
<feature type="region of interest" description="Disordered" evidence="1">
    <location>
        <begin position="390"/>
        <end position="420"/>
    </location>
</feature>
<feature type="transmembrane region" description="Helical" evidence="2">
    <location>
        <begin position="85"/>
        <end position="108"/>
    </location>
</feature>
<dbReference type="EMBL" id="JACGCI010000037">
    <property type="protein sequence ID" value="KAF6753865.1"/>
    <property type="molecule type" value="Genomic_DNA"/>
</dbReference>
<sequence length="420" mass="46296">MAQFISDFWLPAPNVFALNVVDHSNMDRLYYGDTHPIDYIVAAGICIILLAMQGCAVFNMMGVWRGSRARSTDHRHRPKPSPQEIVLYSTNGILALLFASAMALYAAAFATRLWSLGYISPRTGVDNPGSEAPTQSTAAGSFLDCGKVFCFAFTPKYPQWEVALTCIFQILLHLSDLLLVYRCYVVFQDRVWVYVLPLVPFVTSVGMSIYGLVVLIRITTTHDVVATYLSVFKGDDPDTILKSFNRLTSASIFVTVISSVLVNVFVTISIILRVFITRWRVGKIIISGLHHGDSERTPGASVDVVEGLHPSLTRCGEGVYSTVSTLLVESAAPSAVFGLIACFTTNPYNGSHHPMARARFSMRILWIGFTALAPQWIWIKVARNREVHAAQSNEGGQSSHLHFAQDEDPNVPVGMEEISA</sequence>
<dbReference type="OrthoDB" id="3128315at2759"/>
<evidence type="ECO:0000256" key="1">
    <source>
        <dbReference type="SAM" id="MobiDB-lite"/>
    </source>
</evidence>
<protein>
    <submittedName>
        <fullName evidence="3">Uncharacterized protein</fullName>
    </submittedName>
</protein>
<feature type="transmembrane region" description="Helical" evidence="2">
    <location>
        <begin position="360"/>
        <end position="379"/>
    </location>
</feature>
<reference evidence="3 4" key="1">
    <citation type="submission" date="2020-07" db="EMBL/GenBank/DDBJ databases">
        <title>Comparative genomics of pyrophilous fungi reveals a link between fire events and developmental genes.</title>
        <authorList>
            <consortium name="DOE Joint Genome Institute"/>
            <person name="Steindorff A.S."/>
            <person name="Carver A."/>
            <person name="Calhoun S."/>
            <person name="Stillman K."/>
            <person name="Liu H."/>
            <person name="Lipzen A."/>
            <person name="Pangilinan J."/>
            <person name="Labutti K."/>
            <person name="Bruns T.D."/>
            <person name="Grigoriev I.V."/>
        </authorList>
    </citation>
    <scope>NUCLEOTIDE SEQUENCE [LARGE SCALE GENOMIC DNA]</scope>
    <source>
        <strain evidence="3 4">CBS 144469</strain>
    </source>
</reference>
<keyword evidence="2" id="KW-0812">Transmembrane</keyword>
<dbReference type="AlphaFoldDB" id="A0A8H6HVX2"/>
<feature type="transmembrane region" description="Helical" evidence="2">
    <location>
        <begin position="193"/>
        <end position="218"/>
    </location>
</feature>
<gene>
    <name evidence="3" type="ORF">DFP72DRAFT_1127531</name>
</gene>
<evidence type="ECO:0000313" key="3">
    <source>
        <dbReference type="EMBL" id="KAF6753865.1"/>
    </source>
</evidence>